<feature type="signal peptide" evidence="9">
    <location>
        <begin position="1"/>
        <end position="20"/>
    </location>
</feature>
<organism evidence="10 11">
    <name type="scientific">Callipepla squamata</name>
    <name type="common">Scaled quail</name>
    <dbReference type="NCBI Taxonomy" id="9009"/>
    <lineage>
        <taxon>Eukaryota</taxon>
        <taxon>Metazoa</taxon>
        <taxon>Chordata</taxon>
        <taxon>Craniata</taxon>
        <taxon>Vertebrata</taxon>
        <taxon>Euteleostomi</taxon>
        <taxon>Archelosauria</taxon>
        <taxon>Archosauria</taxon>
        <taxon>Dinosauria</taxon>
        <taxon>Saurischia</taxon>
        <taxon>Theropoda</taxon>
        <taxon>Coelurosauria</taxon>
        <taxon>Aves</taxon>
        <taxon>Neognathae</taxon>
        <taxon>Galloanserae</taxon>
        <taxon>Galliformes</taxon>
        <taxon>Odontophoridae</taxon>
        <taxon>Callipepla</taxon>
    </lineage>
</organism>
<dbReference type="GO" id="GO:0005768">
    <property type="term" value="C:endosome"/>
    <property type="evidence" value="ECO:0007669"/>
    <property type="project" value="TreeGrafter"/>
</dbReference>
<feature type="transmembrane region" description="Helical" evidence="8">
    <location>
        <begin position="229"/>
        <end position="250"/>
    </location>
</feature>
<evidence type="ECO:0000313" key="11">
    <source>
        <dbReference type="Proteomes" id="UP000198323"/>
    </source>
</evidence>
<dbReference type="OrthoDB" id="6160056at2759"/>
<dbReference type="EMBL" id="MCFN01000027">
    <property type="protein sequence ID" value="OXB67985.1"/>
    <property type="molecule type" value="Genomic_DNA"/>
</dbReference>
<dbReference type="Proteomes" id="UP000198323">
    <property type="component" value="Unassembled WGS sequence"/>
</dbReference>
<keyword evidence="4 9" id="KW-0732">Signal</keyword>
<evidence type="ECO:0000256" key="9">
    <source>
        <dbReference type="SAM" id="SignalP"/>
    </source>
</evidence>
<feature type="transmembrane region" description="Helical" evidence="8">
    <location>
        <begin position="197"/>
        <end position="217"/>
    </location>
</feature>
<sequence length="263" mass="29116">MGWRAALPLAVLCFASQLAAESGRVGALDAAPADNCGNATTCSSCIGNDTHETGCQWIECNDSHICLSAEEATPEAYANCSHEKQCSFQECCWKRLTHANEDEAFLLPLVIVASQNLQYVRSLNLTFLSSSFKHHQYNYTCSCIYNSHYFSRQNHQYSSITCQQLHLGVPVLLFLMFGCFVRGFLNTRKLLLKLLKLIALRTLTAVCCLAGTNATVTPAPSPRKSTFDAASFIGGIVLVLGLQAVIFFLYKFCRSKDRNYHTL</sequence>
<evidence type="ECO:0000256" key="8">
    <source>
        <dbReference type="SAM" id="Phobius"/>
    </source>
</evidence>
<dbReference type="Pfam" id="PF05283">
    <property type="entry name" value="MGC-24"/>
    <property type="match status" value="1"/>
</dbReference>
<dbReference type="InterPro" id="IPR007947">
    <property type="entry name" value="CD164_MGC24"/>
</dbReference>
<keyword evidence="11" id="KW-1185">Reference proteome</keyword>
<evidence type="ECO:0000256" key="4">
    <source>
        <dbReference type="ARBA" id="ARBA00022729"/>
    </source>
</evidence>
<evidence type="ECO:0000313" key="10">
    <source>
        <dbReference type="EMBL" id="OXB67985.1"/>
    </source>
</evidence>
<reference evidence="10 11" key="1">
    <citation type="submission" date="2016-07" db="EMBL/GenBank/DDBJ databases">
        <title>Disparate Historic Effective Population Sizes Predicted by Modern Levels of Genome Diversity for the Scaled Quail (Callipepla squamata) and the Northern Bobwhite (Colinus virginianus): Inferences from First and Second Generation Draft Genome Assemblies for Sympatric New World Quail.</title>
        <authorList>
            <person name="Oldeschulte D.L."/>
            <person name="Halley Y.A."/>
            <person name="Bhattarai E.K."/>
            <person name="Brashear W.A."/>
            <person name="Hill J."/>
            <person name="Metz R.P."/>
            <person name="Johnson C.D."/>
            <person name="Rollins D."/>
            <person name="Peterson M.J."/>
            <person name="Bickhart D.M."/>
            <person name="Decker J.E."/>
            <person name="Seabury C.M."/>
        </authorList>
    </citation>
    <scope>NUCLEOTIDE SEQUENCE [LARGE SCALE GENOMIC DNA]</scope>
    <source>
        <strain evidence="10 11">Texas</strain>
        <tissue evidence="10">Leg muscle</tissue>
    </source>
</reference>
<evidence type="ECO:0000256" key="5">
    <source>
        <dbReference type="ARBA" id="ARBA00022989"/>
    </source>
</evidence>
<evidence type="ECO:0000256" key="7">
    <source>
        <dbReference type="ARBA" id="ARBA00023180"/>
    </source>
</evidence>
<dbReference type="GO" id="GO:0016020">
    <property type="term" value="C:membrane"/>
    <property type="evidence" value="ECO:0007669"/>
    <property type="project" value="UniProtKB-SubCell"/>
</dbReference>
<dbReference type="PANTHER" id="PTHR11337:SF12">
    <property type="entry name" value="SIALOMUCIN CORE PROTEIN 24"/>
    <property type="match status" value="1"/>
</dbReference>
<dbReference type="AlphaFoldDB" id="A0A226NJX6"/>
<evidence type="ECO:0000256" key="3">
    <source>
        <dbReference type="ARBA" id="ARBA00022692"/>
    </source>
</evidence>
<name>A0A226NJX6_CALSU</name>
<keyword evidence="3 8" id="KW-0812">Transmembrane</keyword>
<accession>A0A226NJX6</accession>
<feature type="transmembrane region" description="Helical" evidence="8">
    <location>
        <begin position="165"/>
        <end position="185"/>
    </location>
</feature>
<keyword evidence="5 8" id="KW-1133">Transmembrane helix</keyword>
<gene>
    <name evidence="10" type="ORF">ASZ78_006621</name>
</gene>
<keyword evidence="7" id="KW-0325">Glycoprotein</keyword>
<evidence type="ECO:0000256" key="1">
    <source>
        <dbReference type="ARBA" id="ARBA00004479"/>
    </source>
</evidence>
<keyword evidence="6 8" id="KW-0472">Membrane</keyword>
<feature type="chain" id="PRO_5012804951" evidence="9">
    <location>
        <begin position="21"/>
        <end position="263"/>
    </location>
</feature>
<comment type="caution">
    <text evidence="10">The sequence shown here is derived from an EMBL/GenBank/DDBJ whole genome shotgun (WGS) entry which is preliminary data.</text>
</comment>
<comment type="similarity">
    <text evidence="2">Belongs to the CD164 family.</text>
</comment>
<evidence type="ECO:0000256" key="2">
    <source>
        <dbReference type="ARBA" id="ARBA00005341"/>
    </source>
</evidence>
<dbReference type="GO" id="GO:0005764">
    <property type="term" value="C:lysosome"/>
    <property type="evidence" value="ECO:0007669"/>
    <property type="project" value="TreeGrafter"/>
</dbReference>
<evidence type="ECO:0000256" key="6">
    <source>
        <dbReference type="ARBA" id="ARBA00023136"/>
    </source>
</evidence>
<dbReference type="PANTHER" id="PTHR11337">
    <property type="entry name" value="MUCIN/PORIMIN"/>
    <property type="match status" value="1"/>
</dbReference>
<protein>
    <submittedName>
        <fullName evidence="10">Uncharacterized protein</fullName>
    </submittedName>
</protein>
<comment type="subcellular location">
    <subcellularLocation>
        <location evidence="1">Membrane</location>
        <topology evidence="1">Single-pass type I membrane protein</topology>
    </subcellularLocation>
</comment>
<proteinExistence type="inferred from homology"/>